<evidence type="ECO:0000313" key="1">
    <source>
        <dbReference type="EMBL" id="KAK9146348.1"/>
    </source>
</evidence>
<name>A0AAP0PIQ8_9MAGN</name>
<dbReference type="AlphaFoldDB" id="A0AAP0PIQ8"/>
<dbReference type="Proteomes" id="UP001417504">
    <property type="component" value="Unassembled WGS sequence"/>
</dbReference>
<reference evidence="1 2" key="1">
    <citation type="submission" date="2024-01" db="EMBL/GenBank/DDBJ databases">
        <title>Genome assemblies of Stephania.</title>
        <authorList>
            <person name="Yang L."/>
        </authorList>
    </citation>
    <scope>NUCLEOTIDE SEQUENCE [LARGE SCALE GENOMIC DNA]</scope>
    <source>
        <strain evidence="1">QJT</strain>
        <tissue evidence="1">Leaf</tissue>
    </source>
</reference>
<proteinExistence type="predicted"/>
<dbReference type="EMBL" id="JBBNAE010000002">
    <property type="protein sequence ID" value="KAK9146348.1"/>
    <property type="molecule type" value="Genomic_DNA"/>
</dbReference>
<evidence type="ECO:0000313" key="2">
    <source>
        <dbReference type="Proteomes" id="UP001417504"/>
    </source>
</evidence>
<protein>
    <submittedName>
        <fullName evidence="1">Uncharacterized protein</fullName>
    </submittedName>
</protein>
<gene>
    <name evidence="1" type="ORF">Sjap_006251</name>
</gene>
<comment type="caution">
    <text evidence="1">The sequence shown here is derived from an EMBL/GenBank/DDBJ whole genome shotgun (WGS) entry which is preliminary data.</text>
</comment>
<accession>A0AAP0PIQ8</accession>
<keyword evidence="2" id="KW-1185">Reference proteome</keyword>
<sequence length="49" mass="5562">MGSHKTLHVQVTSMQDDQRIIIMPTICSTTITIKPDKSRMQSHILDHTS</sequence>
<organism evidence="1 2">
    <name type="scientific">Stephania japonica</name>
    <dbReference type="NCBI Taxonomy" id="461633"/>
    <lineage>
        <taxon>Eukaryota</taxon>
        <taxon>Viridiplantae</taxon>
        <taxon>Streptophyta</taxon>
        <taxon>Embryophyta</taxon>
        <taxon>Tracheophyta</taxon>
        <taxon>Spermatophyta</taxon>
        <taxon>Magnoliopsida</taxon>
        <taxon>Ranunculales</taxon>
        <taxon>Menispermaceae</taxon>
        <taxon>Menispermoideae</taxon>
        <taxon>Cissampelideae</taxon>
        <taxon>Stephania</taxon>
    </lineage>
</organism>